<comment type="caution">
    <text evidence="7">The sequence shown here is derived from an EMBL/GenBank/DDBJ whole genome shotgun (WGS) entry which is preliminary data.</text>
</comment>
<dbReference type="InterPro" id="IPR041489">
    <property type="entry name" value="PDZ_6"/>
</dbReference>
<feature type="domain" description="PDZ" evidence="6">
    <location>
        <begin position="103"/>
        <end position="167"/>
    </location>
</feature>
<evidence type="ECO:0000313" key="8">
    <source>
        <dbReference type="Proteomes" id="UP000177026"/>
    </source>
</evidence>
<dbReference type="InterPro" id="IPR036034">
    <property type="entry name" value="PDZ_sf"/>
</dbReference>
<dbReference type="PANTHER" id="PTHR32060">
    <property type="entry name" value="TAIL-SPECIFIC PROTEASE"/>
    <property type="match status" value="1"/>
</dbReference>
<sequence>MKNHITRTILFLSLAVFLFGTGFKIGQVNQNFLNTSAQTNTKAAKNTDFSLFWDVWGRLEEKFIDKKKVDSQKMYYGAIKGMVSSLEDPYTFFLTPEENKESKDDLGGKFEGIGAQLGLQDNRIVVVAPLKNSPAVKAGVLAGDFINKVNGQSTKNWTLPQAVSKIRGQKGTKVTLTIDRDGKEKDVVIVRDQIHVDSVELSYEKKGSQMVAVIKVNQFGDNTNEEWDKAVSEVAQKWQSKEIKGLILDLRDNPGGYLDGSVYLASEFLPLDTLVVKQESTIENTKTYTVERRGLLLDIPLVTLINKGSASASEILAGSLRDHKKTTLVGEKSFGKGSVQEALDLKGGAGLHVTVAKWILPNGDWINEKGIEPATIIENELKDGNTLDRKNDSQLDKAIEQLTLTKP</sequence>
<dbReference type="Pfam" id="PF22694">
    <property type="entry name" value="CtpB_N-like"/>
    <property type="match status" value="1"/>
</dbReference>
<dbReference type="Proteomes" id="UP000177026">
    <property type="component" value="Unassembled WGS sequence"/>
</dbReference>
<dbReference type="GO" id="GO:0006508">
    <property type="term" value="P:proteolysis"/>
    <property type="evidence" value="ECO:0007669"/>
    <property type="project" value="UniProtKB-KW"/>
</dbReference>
<dbReference type="Gene3D" id="2.30.42.10">
    <property type="match status" value="1"/>
</dbReference>
<dbReference type="InterPro" id="IPR029045">
    <property type="entry name" value="ClpP/crotonase-like_dom_sf"/>
</dbReference>
<comment type="similarity">
    <text evidence="1 5">Belongs to the peptidase S41A family.</text>
</comment>
<dbReference type="GO" id="GO:0030288">
    <property type="term" value="C:outer membrane-bounded periplasmic space"/>
    <property type="evidence" value="ECO:0007669"/>
    <property type="project" value="TreeGrafter"/>
</dbReference>
<evidence type="ECO:0000313" key="7">
    <source>
        <dbReference type="EMBL" id="OGK19050.1"/>
    </source>
</evidence>
<dbReference type="CDD" id="cd06782">
    <property type="entry name" value="cpPDZ_CPP-like"/>
    <property type="match status" value="1"/>
</dbReference>
<dbReference type="CDD" id="cd07560">
    <property type="entry name" value="Peptidase_S41_CPP"/>
    <property type="match status" value="1"/>
</dbReference>
<name>A0A1F7GJ55_9BACT</name>
<keyword evidence="3 5" id="KW-0378">Hydrolase</keyword>
<dbReference type="PANTHER" id="PTHR32060:SF30">
    <property type="entry name" value="CARBOXY-TERMINAL PROCESSING PROTEASE CTPA"/>
    <property type="match status" value="1"/>
</dbReference>
<protein>
    <recommendedName>
        <fullName evidence="6">PDZ domain-containing protein</fullName>
    </recommendedName>
</protein>
<dbReference type="InterPro" id="IPR001478">
    <property type="entry name" value="PDZ"/>
</dbReference>
<gene>
    <name evidence="7" type="ORF">A2866_00395</name>
</gene>
<keyword evidence="2 5" id="KW-0645">Protease</keyword>
<dbReference type="Pfam" id="PF17820">
    <property type="entry name" value="PDZ_6"/>
    <property type="match status" value="1"/>
</dbReference>
<dbReference type="Pfam" id="PF03572">
    <property type="entry name" value="Peptidase_S41"/>
    <property type="match status" value="1"/>
</dbReference>
<reference evidence="7 8" key="1">
    <citation type="journal article" date="2016" name="Nat. Commun.">
        <title>Thousands of microbial genomes shed light on interconnected biogeochemical processes in an aquifer system.</title>
        <authorList>
            <person name="Anantharaman K."/>
            <person name="Brown C.T."/>
            <person name="Hug L.A."/>
            <person name="Sharon I."/>
            <person name="Castelle C.J."/>
            <person name="Probst A.J."/>
            <person name="Thomas B.C."/>
            <person name="Singh A."/>
            <person name="Wilkins M.J."/>
            <person name="Karaoz U."/>
            <person name="Brodie E.L."/>
            <person name="Williams K.H."/>
            <person name="Hubbard S.S."/>
            <person name="Banfield J.F."/>
        </authorList>
    </citation>
    <scope>NUCLEOTIDE SEQUENCE [LARGE SCALE GENOMIC DNA]</scope>
</reference>
<proteinExistence type="inferred from homology"/>
<dbReference type="AlphaFoldDB" id="A0A1F7GJ55"/>
<dbReference type="SMART" id="SM00245">
    <property type="entry name" value="TSPc"/>
    <property type="match status" value="1"/>
</dbReference>
<dbReference type="GO" id="GO:0008236">
    <property type="term" value="F:serine-type peptidase activity"/>
    <property type="evidence" value="ECO:0007669"/>
    <property type="project" value="UniProtKB-KW"/>
</dbReference>
<dbReference type="GO" id="GO:0004175">
    <property type="term" value="F:endopeptidase activity"/>
    <property type="evidence" value="ECO:0007669"/>
    <property type="project" value="TreeGrafter"/>
</dbReference>
<dbReference type="NCBIfam" id="TIGR00225">
    <property type="entry name" value="prc"/>
    <property type="match status" value="1"/>
</dbReference>
<evidence type="ECO:0000256" key="2">
    <source>
        <dbReference type="ARBA" id="ARBA00022670"/>
    </source>
</evidence>
<dbReference type="SUPFAM" id="SSF50156">
    <property type="entry name" value="PDZ domain-like"/>
    <property type="match status" value="1"/>
</dbReference>
<dbReference type="InterPro" id="IPR055210">
    <property type="entry name" value="CtpA/B_N"/>
</dbReference>
<keyword evidence="4 5" id="KW-0720">Serine protease</keyword>
<dbReference type="InterPro" id="IPR004447">
    <property type="entry name" value="Peptidase_S41A"/>
</dbReference>
<dbReference type="PROSITE" id="PS50106">
    <property type="entry name" value="PDZ"/>
    <property type="match status" value="1"/>
</dbReference>
<dbReference type="EMBL" id="MFZI01000058">
    <property type="protein sequence ID" value="OGK19050.1"/>
    <property type="molecule type" value="Genomic_DNA"/>
</dbReference>
<dbReference type="Gene3D" id="3.30.750.44">
    <property type="match status" value="1"/>
</dbReference>
<dbReference type="InterPro" id="IPR005151">
    <property type="entry name" value="Tail-specific_protease"/>
</dbReference>
<organism evidence="7 8">
    <name type="scientific">Candidatus Roizmanbacteria bacterium RIFCSPHIGHO2_01_FULL_39_8</name>
    <dbReference type="NCBI Taxonomy" id="1802033"/>
    <lineage>
        <taxon>Bacteria</taxon>
        <taxon>Candidatus Roizmaniibacteriota</taxon>
    </lineage>
</organism>
<dbReference type="SMART" id="SM00228">
    <property type="entry name" value="PDZ"/>
    <property type="match status" value="1"/>
</dbReference>
<evidence type="ECO:0000259" key="6">
    <source>
        <dbReference type="PROSITE" id="PS50106"/>
    </source>
</evidence>
<dbReference type="Gene3D" id="3.90.226.10">
    <property type="entry name" value="2-enoyl-CoA Hydratase, Chain A, domain 1"/>
    <property type="match status" value="1"/>
</dbReference>
<dbReference type="GO" id="GO:0007165">
    <property type="term" value="P:signal transduction"/>
    <property type="evidence" value="ECO:0007669"/>
    <property type="project" value="TreeGrafter"/>
</dbReference>
<evidence type="ECO:0000256" key="3">
    <source>
        <dbReference type="ARBA" id="ARBA00022801"/>
    </source>
</evidence>
<dbReference type="FunFam" id="2.30.42.10:FF:000063">
    <property type="entry name" value="Peptidase, S41 family"/>
    <property type="match status" value="1"/>
</dbReference>
<accession>A0A1F7GJ55</accession>
<evidence type="ECO:0000256" key="4">
    <source>
        <dbReference type="ARBA" id="ARBA00022825"/>
    </source>
</evidence>
<dbReference type="SUPFAM" id="SSF52096">
    <property type="entry name" value="ClpP/crotonase"/>
    <property type="match status" value="1"/>
</dbReference>
<evidence type="ECO:0000256" key="5">
    <source>
        <dbReference type="RuleBase" id="RU004404"/>
    </source>
</evidence>
<evidence type="ECO:0000256" key="1">
    <source>
        <dbReference type="ARBA" id="ARBA00009179"/>
    </source>
</evidence>